<organism evidence="1">
    <name type="scientific">marine sediment metagenome</name>
    <dbReference type="NCBI Taxonomy" id="412755"/>
    <lineage>
        <taxon>unclassified sequences</taxon>
        <taxon>metagenomes</taxon>
        <taxon>ecological metagenomes</taxon>
    </lineage>
</organism>
<gene>
    <name evidence="1" type="ORF">S12H4_18870</name>
</gene>
<reference evidence="1" key="1">
    <citation type="journal article" date="2014" name="Front. Microbiol.">
        <title>High frequency of phylogenetically diverse reductive dehalogenase-homologous genes in deep subseafloor sedimentary metagenomes.</title>
        <authorList>
            <person name="Kawai M."/>
            <person name="Futagami T."/>
            <person name="Toyoda A."/>
            <person name="Takaki Y."/>
            <person name="Nishi S."/>
            <person name="Hori S."/>
            <person name="Arai W."/>
            <person name="Tsubouchi T."/>
            <person name="Morono Y."/>
            <person name="Uchiyama I."/>
            <person name="Ito T."/>
            <person name="Fujiyama A."/>
            <person name="Inagaki F."/>
            <person name="Takami H."/>
        </authorList>
    </citation>
    <scope>NUCLEOTIDE SEQUENCE</scope>
    <source>
        <strain evidence="1">Expedition CK06-06</strain>
    </source>
</reference>
<dbReference type="AlphaFoldDB" id="X1THW7"/>
<name>X1THW7_9ZZZZ</name>
<proteinExistence type="predicted"/>
<comment type="caution">
    <text evidence="1">The sequence shown here is derived from an EMBL/GenBank/DDBJ whole genome shotgun (WGS) entry which is preliminary data.</text>
</comment>
<sequence>LKRKVSYKHLIKLECYKLVKHILGMEEYKPLKMYW</sequence>
<dbReference type="EMBL" id="BARW01009370">
    <property type="protein sequence ID" value="GAI79629.1"/>
    <property type="molecule type" value="Genomic_DNA"/>
</dbReference>
<protein>
    <submittedName>
        <fullName evidence="1">Uncharacterized protein</fullName>
    </submittedName>
</protein>
<accession>X1THW7</accession>
<feature type="non-terminal residue" evidence="1">
    <location>
        <position position="1"/>
    </location>
</feature>
<evidence type="ECO:0000313" key="1">
    <source>
        <dbReference type="EMBL" id="GAI79629.1"/>
    </source>
</evidence>